<dbReference type="EMBL" id="RBIZ01000003">
    <property type="protein sequence ID" value="RKR65296.1"/>
    <property type="molecule type" value="Genomic_DNA"/>
</dbReference>
<feature type="compositionally biased region" description="Polar residues" evidence="1">
    <location>
        <begin position="30"/>
        <end position="44"/>
    </location>
</feature>
<protein>
    <recommendedName>
        <fullName evidence="7">Multiple antibiotic resistance protein MarB</fullName>
    </recommendedName>
</protein>
<dbReference type="GeneID" id="66904047"/>
<dbReference type="Proteomes" id="UP000267341">
    <property type="component" value="Unassembled WGS sequence"/>
</dbReference>
<feature type="region of interest" description="Disordered" evidence="1">
    <location>
        <begin position="30"/>
        <end position="52"/>
    </location>
</feature>
<organism evidence="4 5">
    <name type="scientific">Yokenella regensburgei</name>
    <dbReference type="NCBI Taxonomy" id="158877"/>
    <lineage>
        <taxon>Bacteria</taxon>
        <taxon>Pseudomonadati</taxon>
        <taxon>Pseudomonadota</taxon>
        <taxon>Gammaproteobacteria</taxon>
        <taxon>Enterobacterales</taxon>
        <taxon>Enterobacteriaceae</taxon>
        <taxon>Yokenella</taxon>
    </lineage>
</organism>
<dbReference type="EMBL" id="UAVL01000001">
    <property type="protein sequence ID" value="SQA59886.1"/>
    <property type="molecule type" value="Genomic_DNA"/>
</dbReference>
<dbReference type="Proteomes" id="UP000251313">
    <property type="component" value="Unassembled WGS sequence"/>
</dbReference>
<accession>A0AB38FQJ7</accession>
<dbReference type="RefSeq" id="WP_006819165.1">
    <property type="nucleotide sequence ID" value="NZ_CABKQJ010000016.1"/>
</dbReference>
<comment type="caution">
    <text evidence="4">The sequence shown here is derived from an EMBL/GenBank/DDBJ whole genome shotgun (WGS) entry which is preliminary data.</text>
</comment>
<evidence type="ECO:0000313" key="6">
    <source>
        <dbReference type="Proteomes" id="UP000267341"/>
    </source>
</evidence>
<evidence type="ECO:0000256" key="2">
    <source>
        <dbReference type="SAM" id="SignalP"/>
    </source>
</evidence>
<sequence length="81" mass="8413">MKIVTAVSIALLLSSTSALAFQEKPVQEVAAQSSQKNTPALSQFSDDDNDGAIAQAYGPAAFSGTSVSSTVYPMPVPHSQR</sequence>
<keyword evidence="6" id="KW-1185">Reference proteome</keyword>
<gene>
    <name evidence="3" type="ORF">C7387_2023</name>
    <name evidence="4" type="ORF">NCTC11967_00247</name>
</gene>
<evidence type="ECO:0000256" key="1">
    <source>
        <dbReference type="SAM" id="MobiDB-lite"/>
    </source>
</evidence>
<evidence type="ECO:0000313" key="5">
    <source>
        <dbReference type="Proteomes" id="UP000251313"/>
    </source>
</evidence>
<keyword evidence="2" id="KW-0732">Signal</keyword>
<reference evidence="4 5" key="1">
    <citation type="submission" date="2018-06" db="EMBL/GenBank/DDBJ databases">
        <authorList>
            <consortium name="Pathogen Informatics"/>
            <person name="Doyle S."/>
        </authorList>
    </citation>
    <scope>NUCLEOTIDE SEQUENCE [LARGE SCALE GENOMIC DNA]</scope>
    <source>
        <strain evidence="4 5">NCTC11967</strain>
    </source>
</reference>
<reference evidence="3 6" key="2">
    <citation type="submission" date="2018-10" db="EMBL/GenBank/DDBJ databases">
        <title>Genomic Encyclopedia of Type Strains, Phase IV (KMG-IV): sequencing the most valuable type-strain genomes for metagenomic binning, comparative biology and taxonomic classification.</title>
        <authorList>
            <person name="Goeker M."/>
        </authorList>
    </citation>
    <scope>NUCLEOTIDE SEQUENCE [LARGE SCALE GENOMIC DNA]</scope>
    <source>
        <strain evidence="3 6">DSM 5079</strain>
    </source>
</reference>
<evidence type="ECO:0000313" key="3">
    <source>
        <dbReference type="EMBL" id="RKR65296.1"/>
    </source>
</evidence>
<feature type="signal peptide" evidence="2">
    <location>
        <begin position="1"/>
        <end position="20"/>
    </location>
</feature>
<proteinExistence type="predicted"/>
<evidence type="ECO:0008006" key="7">
    <source>
        <dbReference type="Google" id="ProtNLM"/>
    </source>
</evidence>
<name>A0AB38FQJ7_9ENTR</name>
<feature type="chain" id="PRO_5044299553" description="Multiple antibiotic resistance protein MarB" evidence="2">
    <location>
        <begin position="21"/>
        <end position="81"/>
    </location>
</feature>
<dbReference type="AlphaFoldDB" id="A0AB38FQJ7"/>
<evidence type="ECO:0000313" key="4">
    <source>
        <dbReference type="EMBL" id="SQA59886.1"/>
    </source>
</evidence>